<evidence type="ECO:0000313" key="2">
    <source>
        <dbReference type="Proteomes" id="UP000735302"/>
    </source>
</evidence>
<name>A0AAV3ZMI2_9GAST</name>
<comment type="caution">
    <text evidence="1">The sequence shown here is derived from an EMBL/GenBank/DDBJ whole genome shotgun (WGS) entry which is preliminary data.</text>
</comment>
<protein>
    <submittedName>
        <fullName evidence="1">Uncharacterized protein</fullName>
    </submittedName>
</protein>
<keyword evidence="2" id="KW-1185">Reference proteome</keyword>
<gene>
    <name evidence="1" type="ORF">PoB_002223100</name>
</gene>
<proteinExistence type="predicted"/>
<reference evidence="1 2" key="1">
    <citation type="journal article" date="2021" name="Elife">
        <title>Chloroplast acquisition without the gene transfer in kleptoplastic sea slugs, Plakobranchus ocellatus.</title>
        <authorList>
            <person name="Maeda T."/>
            <person name="Takahashi S."/>
            <person name="Yoshida T."/>
            <person name="Shimamura S."/>
            <person name="Takaki Y."/>
            <person name="Nagai Y."/>
            <person name="Toyoda A."/>
            <person name="Suzuki Y."/>
            <person name="Arimoto A."/>
            <person name="Ishii H."/>
            <person name="Satoh N."/>
            <person name="Nishiyama T."/>
            <person name="Hasebe M."/>
            <person name="Maruyama T."/>
            <person name="Minagawa J."/>
            <person name="Obokata J."/>
            <person name="Shigenobu S."/>
        </authorList>
    </citation>
    <scope>NUCLEOTIDE SEQUENCE [LARGE SCALE GENOMIC DNA]</scope>
</reference>
<dbReference type="Proteomes" id="UP000735302">
    <property type="component" value="Unassembled WGS sequence"/>
</dbReference>
<sequence>MDIWDDIPDATARAIAHKSGPGPTYSSHMDVEGLIWLRRRAQAGSSSRLSLFTLLQNLCCFSGAGGQAGIILGKRENRVTGVSNSRISIQCSLHFDMR</sequence>
<accession>A0AAV3ZMI2</accession>
<dbReference type="AlphaFoldDB" id="A0AAV3ZMI2"/>
<organism evidence="1 2">
    <name type="scientific">Plakobranchus ocellatus</name>
    <dbReference type="NCBI Taxonomy" id="259542"/>
    <lineage>
        <taxon>Eukaryota</taxon>
        <taxon>Metazoa</taxon>
        <taxon>Spiralia</taxon>
        <taxon>Lophotrochozoa</taxon>
        <taxon>Mollusca</taxon>
        <taxon>Gastropoda</taxon>
        <taxon>Heterobranchia</taxon>
        <taxon>Euthyneura</taxon>
        <taxon>Panpulmonata</taxon>
        <taxon>Sacoglossa</taxon>
        <taxon>Placobranchoidea</taxon>
        <taxon>Plakobranchidae</taxon>
        <taxon>Plakobranchus</taxon>
    </lineage>
</organism>
<dbReference type="EMBL" id="BLXT01002526">
    <property type="protein sequence ID" value="GFN95725.1"/>
    <property type="molecule type" value="Genomic_DNA"/>
</dbReference>
<evidence type="ECO:0000313" key="1">
    <source>
        <dbReference type="EMBL" id="GFN95725.1"/>
    </source>
</evidence>